<evidence type="ECO:0000313" key="1">
    <source>
        <dbReference type="EMBL" id="MPN60204.1"/>
    </source>
</evidence>
<gene>
    <name evidence="1" type="ORF">SDC9_207929</name>
</gene>
<comment type="caution">
    <text evidence="1">The sequence shown here is derived from an EMBL/GenBank/DDBJ whole genome shotgun (WGS) entry which is preliminary data.</text>
</comment>
<organism evidence="1">
    <name type="scientific">bioreactor metagenome</name>
    <dbReference type="NCBI Taxonomy" id="1076179"/>
    <lineage>
        <taxon>unclassified sequences</taxon>
        <taxon>metagenomes</taxon>
        <taxon>ecological metagenomes</taxon>
    </lineage>
</organism>
<proteinExistence type="predicted"/>
<accession>A0A645JIN6</accession>
<reference evidence="1" key="1">
    <citation type="submission" date="2019-08" db="EMBL/GenBank/DDBJ databases">
        <authorList>
            <person name="Kucharzyk K."/>
            <person name="Murdoch R.W."/>
            <person name="Higgins S."/>
            <person name="Loffler F."/>
        </authorList>
    </citation>
    <scope>NUCLEOTIDE SEQUENCE</scope>
</reference>
<dbReference type="AlphaFoldDB" id="A0A645JIN6"/>
<name>A0A645JIN6_9ZZZZ</name>
<sequence length="146" mass="16543">MHVYLYPADHVDKLRETVIVDHDIVKYRLSKVVFDRRLQQVGAAVSEGVVQFLRAVVRDLDARVARQRYHAHVFVVDVDSDEEYGIGAARSLYVILPHQEDIESALLLQERRIALVFFFLALILERLADIVLGGVPRKVKPQAGAA</sequence>
<dbReference type="EMBL" id="VSSQ01135164">
    <property type="protein sequence ID" value="MPN60204.1"/>
    <property type="molecule type" value="Genomic_DNA"/>
</dbReference>
<protein>
    <submittedName>
        <fullName evidence="1">Uncharacterized protein</fullName>
    </submittedName>
</protein>